<proteinExistence type="predicted"/>
<sequence length="68" mass="7536">MLQDSHINIIQSVGLVKATLSVAAPPRGEKILSSKRECDVMDMVFMGVARIKRHCPKKPTQKPCLLGY</sequence>
<evidence type="ECO:0000313" key="1">
    <source>
        <dbReference type="EMBL" id="KAJ9081783.1"/>
    </source>
</evidence>
<accession>A0ACC2U4J1</accession>
<protein>
    <submittedName>
        <fullName evidence="1">Uncharacterized protein</fullName>
    </submittedName>
</protein>
<evidence type="ECO:0000313" key="2">
    <source>
        <dbReference type="Proteomes" id="UP001165960"/>
    </source>
</evidence>
<gene>
    <name evidence="1" type="ORF">DSO57_1011132</name>
</gene>
<dbReference type="EMBL" id="QTSX02001458">
    <property type="protein sequence ID" value="KAJ9081783.1"/>
    <property type="molecule type" value="Genomic_DNA"/>
</dbReference>
<reference evidence="1" key="1">
    <citation type="submission" date="2022-04" db="EMBL/GenBank/DDBJ databases">
        <title>Genome of the entomopathogenic fungus Entomophthora muscae.</title>
        <authorList>
            <person name="Elya C."/>
            <person name="Lovett B.R."/>
            <person name="Lee E."/>
            <person name="Macias A.M."/>
            <person name="Hajek A.E."/>
            <person name="De Bivort B.L."/>
            <person name="Kasson M.T."/>
            <person name="De Fine Licht H.H."/>
            <person name="Stajich J.E."/>
        </authorList>
    </citation>
    <scope>NUCLEOTIDE SEQUENCE</scope>
    <source>
        <strain evidence="1">Berkeley</strain>
    </source>
</reference>
<name>A0ACC2U4J1_9FUNG</name>
<dbReference type="Proteomes" id="UP001165960">
    <property type="component" value="Unassembled WGS sequence"/>
</dbReference>
<keyword evidence="2" id="KW-1185">Reference proteome</keyword>
<comment type="caution">
    <text evidence="1">The sequence shown here is derived from an EMBL/GenBank/DDBJ whole genome shotgun (WGS) entry which is preliminary data.</text>
</comment>
<organism evidence="1 2">
    <name type="scientific">Entomophthora muscae</name>
    <dbReference type="NCBI Taxonomy" id="34485"/>
    <lineage>
        <taxon>Eukaryota</taxon>
        <taxon>Fungi</taxon>
        <taxon>Fungi incertae sedis</taxon>
        <taxon>Zoopagomycota</taxon>
        <taxon>Entomophthoromycotina</taxon>
        <taxon>Entomophthoromycetes</taxon>
        <taxon>Entomophthorales</taxon>
        <taxon>Entomophthoraceae</taxon>
        <taxon>Entomophthora</taxon>
    </lineage>
</organism>